<evidence type="ECO:0000313" key="8">
    <source>
        <dbReference type="Proteomes" id="UP000077202"/>
    </source>
</evidence>
<proteinExistence type="predicted"/>
<accession>A0A176W9B4</accession>
<keyword evidence="6" id="KW-0472">Membrane</keyword>
<dbReference type="GO" id="GO:0016020">
    <property type="term" value="C:membrane"/>
    <property type="evidence" value="ECO:0007669"/>
    <property type="project" value="UniProtKB-SubCell"/>
</dbReference>
<dbReference type="PANTHER" id="PTHR48182">
    <property type="entry name" value="PROTEIN SERAC1"/>
    <property type="match status" value="1"/>
</dbReference>
<evidence type="ECO:0000256" key="3">
    <source>
        <dbReference type="ARBA" id="ARBA00004370"/>
    </source>
</evidence>
<protein>
    <recommendedName>
        <fullName evidence="9">DUF676 domain-containing protein</fullName>
    </recommendedName>
</protein>
<keyword evidence="5" id="KW-0496">Mitochondrion</keyword>
<dbReference type="GO" id="GO:0005739">
    <property type="term" value="C:mitochondrion"/>
    <property type="evidence" value="ECO:0007669"/>
    <property type="project" value="UniProtKB-SubCell"/>
</dbReference>
<dbReference type="EMBL" id="LVLJ01001434">
    <property type="protein sequence ID" value="OAE29667.1"/>
    <property type="molecule type" value="Genomic_DNA"/>
</dbReference>
<evidence type="ECO:0000256" key="2">
    <source>
        <dbReference type="ARBA" id="ARBA00004240"/>
    </source>
</evidence>
<evidence type="ECO:0008006" key="9">
    <source>
        <dbReference type="Google" id="ProtNLM"/>
    </source>
</evidence>
<dbReference type="AlphaFoldDB" id="A0A176W9B4"/>
<dbReference type="SUPFAM" id="SSF53474">
    <property type="entry name" value="alpha/beta-Hydrolases"/>
    <property type="match status" value="1"/>
</dbReference>
<sequence>MLAESSRSQPPFEKRLDDYLYAYLNETADFARRELAESSRSQPPFEKRLGDNLYALNERADFAMSIIFFHGPCNIGEETANSYFRDWISICQNASGVEVLWPTAWLAEDVPGARIFSASYDLSLKVTSREGRQDYYLIGENLLGSIFLHAQEYEMWSKPVILVGHSLGGIVIKELLLQAHRYVAAGSGGYDKGRVKQFLNNIILIYYYSTIHSGMRLRVEGDSDGPLSLTCSPSRIWENTSHGYSRSSGSCLACTGSMTRDGGRLQLEKLL</sequence>
<keyword evidence="4" id="KW-0256">Endoplasmic reticulum</keyword>
<organism evidence="7 8">
    <name type="scientific">Marchantia polymorpha subsp. ruderalis</name>
    <dbReference type="NCBI Taxonomy" id="1480154"/>
    <lineage>
        <taxon>Eukaryota</taxon>
        <taxon>Viridiplantae</taxon>
        <taxon>Streptophyta</taxon>
        <taxon>Embryophyta</taxon>
        <taxon>Marchantiophyta</taxon>
        <taxon>Marchantiopsida</taxon>
        <taxon>Marchantiidae</taxon>
        <taxon>Marchantiales</taxon>
        <taxon>Marchantiaceae</taxon>
        <taxon>Marchantia</taxon>
    </lineage>
</organism>
<comment type="caution">
    <text evidence="7">The sequence shown here is derived from an EMBL/GenBank/DDBJ whole genome shotgun (WGS) entry which is preliminary data.</text>
</comment>
<keyword evidence="8" id="KW-1185">Reference proteome</keyword>
<evidence type="ECO:0000256" key="4">
    <source>
        <dbReference type="ARBA" id="ARBA00022824"/>
    </source>
</evidence>
<gene>
    <name evidence="7" type="ORF">AXG93_509s1190</name>
</gene>
<dbReference type="Gene3D" id="3.40.50.1820">
    <property type="entry name" value="alpha/beta hydrolase"/>
    <property type="match status" value="1"/>
</dbReference>
<comment type="subcellular location">
    <subcellularLocation>
        <location evidence="2">Endoplasmic reticulum</location>
    </subcellularLocation>
    <subcellularLocation>
        <location evidence="3">Membrane</location>
    </subcellularLocation>
    <subcellularLocation>
        <location evidence="1">Mitochondrion</location>
    </subcellularLocation>
</comment>
<name>A0A176W9B4_MARPO</name>
<dbReference type="InterPro" id="IPR052374">
    <property type="entry name" value="SERAC1"/>
</dbReference>
<dbReference type="PANTHER" id="PTHR48182:SF2">
    <property type="entry name" value="PROTEIN SERAC1"/>
    <property type="match status" value="1"/>
</dbReference>
<evidence type="ECO:0000256" key="1">
    <source>
        <dbReference type="ARBA" id="ARBA00004173"/>
    </source>
</evidence>
<dbReference type="Proteomes" id="UP000077202">
    <property type="component" value="Unassembled WGS sequence"/>
</dbReference>
<evidence type="ECO:0000256" key="5">
    <source>
        <dbReference type="ARBA" id="ARBA00023128"/>
    </source>
</evidence>
<reference evidence="7" key="1">
    <citation type="submission" date="2016-03" db="EMBL/GenBank/DDBJ databases">
        <title>Mechanisms controlling the formation of the plant cell surface in tip-growing cells are functionally conserved among land plants.</title>
        <authorList>
            <person name="Honkanen S."/>
            <person name="Jones V.A."/>
            <person name="Morieri G."/>
            <person name="Champion C."/>
            <person name="Hetherington A.J."/>
            <person name="Kelly S."/>
            <person name="Saint-Marcoux D."/>
            <person name="Proust H."/>
            <person name="Prescott H."/>
            <person name="Dolan L."/>
        </authorList>
    </citation>
    <scope>NUCLEOTIDE SEQUENCE [LARGE SCALE GENOMIC DNA]</scope>
    <source>
        <tissue evidence="7">Whole gametophyte</tissue>
    </source>
</reference>
<dbReference type="InterPro" id="IPR029058">
    <property type="entry name" value="AB_hydrolase_fold"/>
</dbReference>
<evidence type="ECO:0000256" key="6">
    <source>
        <dbReference type="ARBA" id="ARBA00023136"/>
    </source>
</evidence>
<evidence type="ECO:0000313" key="7">
    <source>
        <dbReference type="EMBL" id="OAE29667.1"/>
    </source>
</evidence>
<dbReference type="GO" id="GO:0005783">
    <property type="term" value="C:endoplasmic reticulum"/>
    <property type="evidence" value="ECO:0007669"/>
    <property type="project" value="UniProtKB-SubCell"/>
</dbReference>